<dbReference type="EMBL" id="DS113487">
    <property type="protein sequence ID" value="EAY04018.1"/>
    <property type="molecule type" value="Genomic_DNA"/>
</dbReference>
<organism evidence="1 2">
    <name type="scientific">Trichomonas vaginalis (strain ATCC PRA-98 / G3)</name>
    <dbReference type="NCBI Taxonomy" id="412133"/>
    <lineage>
        <taxon>Eukaryota</taxon>
        <taxon>Metamonada</taxon>
        <taxon>Parabasalia</taxon>
        <taxon>Trichomonadida</taxon>
        <taxon>Trichomonadidae</taxon>
        <taxon>Trichomonas</taxon>
    </lineage>
</organism>
<dbReference type="SMR" id="A2ETH2"/>
<dbReference type="InParanoid" id="A2ETH2"/>
<dbReference type="VEuPathDB" id="TrichDB:TVAG_055040"/>
<evidence type="ECO:0000313" key="2">
    <source>
        <dbReference type="Proteomes" id="UP000001542"/>
    </source>
</evidence>
<reference evidence="1" key="2">
    <citation type="journal article" date="2007" name="Science">
        <title>Draft genome sequence of the sexually transmitted pathogen Trichomonas vaginalis.</title>
        <authorList>
            <person name="Carlton J.M."/>
            <person name="Hirt R.P."/>
            <person name="Silva J.C."/>
            <person name="Delcher A.L."/>
            <person name="Schatz M."/>
            <person name="Zhao Q."/>
            <person name="Wortman J.R."/>
            <person name="Bidwell S.L."/>
            <person name="Alsmark U.C.M."/>
            <person name="Besteiro S."/>
            <person name="Sicheritz-Ponten T."/>
            <person name="Noel C.J."/>
            <person name="Dacks J.B."/>
            <person name="Foster P.G."/>
            <person name="Simillion C."/>
            <person name="Van de Peer Y."/>
            <person name="Miranda-Saavedra D."/>
            <person name="Barton G.J."/>
            <person name="Westrop G.D."/>
            <person name="Mueller S."/>
            <person name="Dessi D."/>
            <person name="Fiori P.L."/>
            <person name="Ren Q."/>
            <person name="Paulsen I."/>
            <person name="Zhang H."/>
            <person name="Bastida-Corcuera F.D."/>
            <person name="Simoes-Barbosa A."/>
            <person name="Brown M.T."/>
            <person name="Hayes R.D."/>
            <person name="Mukherjee M."/>
            <person name="Okumura C.Y."/>
            <person name="Schneider R."/>
            <person name="Smith A.J."/>
            <person name="Vanacova S."/>
            <person name="Villalvazo M."/>
            <person name="Haas B.J."/>
            <person name="Pertea M."/>
            <person name="Feldblyum T.V."/>
            <person name="Utterback T.R."/>
            <person name="Shu C.L."/>
            <person name="Osoegawa K."/>
            <person name="de Jong P.J."/>
            <person name="Hrdy I."/>
            <person name="Horvathova L."/>
            <person name="Zubacova Z."/>
            <person name="Dolezal P."/>
            <person name="Malik S.B."/>
            <person name="Logsdon J.M. Jr."/>
            <person name="Henze K."/>
            <person name="Gupta A."/>
            <person name="Wang C.C."/>
            <person name="Dunne R.L."/>
            <person name="Upcroft J.A."/>
            <person name="Upcroft P."/>
            <person name="White O."/>
            <person name="Salzberg S.L."/>
            <person name="Tang P."/>
            <person name="Chiu C.-H."/>
            <person name="Lee Y.-S."/>
            <person name="Embley T.M."/>
            <person name="Coombs G.H."/>
            <person name="Mottram J.C."/>
            <person name="Tachezy J."/>
            <person name="Fraser-Liggett C.M."/>
            <person name="Johnson P.J."/>
        </authorList>
    </citation>
    <scope>NUCLEOTIDE SEQUENCE [LARGE SCALE GENOMIC DNA]</scope>
    <source>
        <strain evidence="1">G3</strain>
    </source>
</reference>
<proteinExistence type="predicted"/>
<gene>
    <name evidence="1" type="ORF">TVAG_055040</name>
</gene>
<dbReference type="AlphaFoldDB" id="A2ETH2"/>
<reference evidence="1" key="1">
    <citation type="submission" date="2006-10" db="EMBL/GenBank/DDBJ databases">
        <authorList>
            <person name="Amadeo P."/>
            <person name="Zhao Q."/>
            <person name="Wortman J."/>
            <person name="Fraser-Liggett C."/>
            <person name="Carlton J."/>
        </authorList>
    </citation>
    <scope>NUCLEOTIDE SEQUENCE</scope>
    <source>
        <strain evidence="1">G3</strain>
    </source>
</reference>
<protein>
    <recommendedName>
        <fullName evidence="3">VPS9 domain-containing protein</fullName>
    </recommendedName>
</protein>
<keyword evidence="2" id="KW-1185">Reference proteome</keyword>
<sequence>MQQAIQERLETFMAGKKKAINFVKRKEQTTKYYQSPYKLNPHASLLNFINSYVKNYDSQIIKYELESLQHLIELATDMRTFLQEHPNVNIDADLFCLKLDDYARNNEQYITIRNYRKCFYKKSKQIYLRITSSDITSQIRLEFIHANSKFDKDLYYSPPSNFDELLITYILQSSIQDSVQPTVQMIVDGNPDLALSAISDFCLKVYDLLNVSNEFSKAVVYTSVVRFLFDEAYTVHSELYKYNKANSIFMLKAEEFSKQSVRELRLSKDILKNYTPGLSVSSMFKSKQLGLMKMMELMTNPIDLMKHVHTTISALAQYFGGDGEMLSFDDTLTLLLGLMSLSPPSNAISIAKFVDKWSCIQLSDIVGRAKDFFIAAVEMLMEGEDIDSPE</sequence>
<name>A2ETH2_TRIV3</name>
<dbReference type="Proteomes" id="UP000001542">
    <property type="component" value="Unassembled WGS sequence"/>
</dbReference>
<evidence type="ECO:0008006" key="3">
    <source>
        <dbReference type="Google" id="ProtNLM"/>
    </source>
</evidence>
<dbReference type="OrthoDB" id="10611795at2759"/>
<evidence type="ECO:0000313" key="1">
    <source>
        <dbReference type="EMBL" id="EAY04018.1"/>
    </source>
</evidence>
<accession>A2ETH2</accession>
<dbReference type="VEuPathDB" id="TrichDB:TVAGG3_0143960"/>